<keyword evidence="2" id="KW-0812">Transmembrane</keyword>
<evidence type="ECO:0000313" key="3">
    <source>
        <dbReference type="EMBL" id="GLZ80558.1"/>
    </source>
</evidence>
<dbReference type="Proteomes" id="UP001165079">
    <property type="component" value="Unassembled WGS sequence"/>
</dbReference>
<dbReference type="AlphaFoldDB" id="A0A9W6WBY9"/>
<protein>
    <submittedName>
        <fullName evidence="3">Uncharacterized protein</fullName>
    </submittedName>
</protein>
<proteinExistence type="predicted"/>
<feature type="transmembrane region" description="Helical" evidence="2">
    <location>
        <begin position="123"/>
        <end position="145"/>
    </location>
</feature>
<feature type="transmembrane region" description="Helical" evidence="2">
    <location>
        <begin position="45"/>
        <end position="70"/>
    </location>
</feature>
<name>A0A9W6WBY9_9ACTN</name>
<dbReference type="RefSeq" id="WP_285665763.1">
    <property type="nucleotide sequence ID" value="NZ_BSTX01000004.1"/>
</dbReference>
<accession>A0A9W6WBY9</accession>
<comment type="caution">
    <text evidence="3">The sequence shown here is derived from an EMBL/GenBank/DDBJ whole genome shotgun (WGS) entry which is preliminary data.</text>
</comment>
<dbReference type="EMBL" id="BSTX01000004">
    <property type="protein sequence ID" value="GLZ80558.1"/>
    <property type="molecule type" value="Genomic_DNA"/>
</dbReference>
<sequence length="186" mass="19427">MDARQSRPRSLRHALVVAPFAWAAILAHAAGFAVAWFGFADPSRGAGLGFAAVLYVLVLVAALIVLPFELLRLHRGVAAGRVGATVAGLAAMPGFLCCSGFIGVAVLFRDGIERPEPLRDSMALLSGVAAGVAAATALLMVLYLWRSDVGRWLAPPLRAPRPAPHSSPAPPPPPKDVPHPPAPGEW</sequence>
<feature type="transmembrane region" description="Helical" evidence="2">
    <location>
        <begin position="82"/>
        <end position="108"/>
    </location>
</feature>
<feature type="region of interest" description="Disordered" evidence="1">
    <location>
        <begin position="160"/>
        <end position="186"/>
    </location>
</feature>
<evidence type="ECO:0000313" key="4">
    <source>
        <dbReference type="Proteomes" id="UP001165079"/>
    </source>
</evidence>
<reference evidence="3" key="1">
    <citation type="submission" date="2023-03" db="EMBL/GenBank/DDBJ databases">
        <title>Actinorhabdospora filicis NBRC 111898.</title>
        <authorList>
            <person name="Ichikawa N."/>
            <person name="Sato H."/>
            <person name="Tonouchi N."/>
        </authorList>
    </citation>
    <scope>NUCLEOTIDE SEQUENCE</scope>
    <source>
        <strain evidence="3">NBRC 111898</strain>
    </source>
</reference>
<keyword evidence="2" id="KW-1133">Transmembrane helix</keyword>
<keyword evidence="4" id="KW-1185">Reference proteome</keyword>
<evidence type="ECO:0000256" key="1">
    <source>
        <dbReference type="SAM" id="MobiDB-lite"/>
    </source>
</evidence>
<gene>
    <name evidence="3" type="ORF">Afil01_53650</name>
</gene>
<keyword evidence="2" id="KW-0472">Membrane</keyword>
<organism evidence="3 4">
    <name type="scientific">Actinorhabdospora filicis</name>
    <dbReference type="NCBI Taxonomy" id="1785913"/>
    <lineage>
        <taxon>Bacteria</taxon>
        <taxon>Bacillati</taxon>
        <taxon>Actinomycetota</taxon>
        <taxon>Actinomycetes</taxon>
        <taxon>Micromonosporales</taxon>
        <taxon>Micromonosporaceae</taxon>
        <taxon>Actinorhabdospora</taxon>
    </lineage>
</organism>
<evidence type="ECO:0000256" key="2">
    <source>
        <dbReference type="SAM" id="Phobius"/>
    </source>
</evidence>